<evidence type="ECO:0000313" key="6">
    <source>
        <dbReference type="EMBL" id="KKQ56746.1"/>
    </source>
</evidence>
<evidence type="ECO:0000256" key="4">
    <source>
        <dbReference type="ARBA" id="ARBA00035176"/>
    </source>
</evidence>
<keyword evidence="2 5" id="KW-0689">Ribosomal protein</keyword>
<proteinExistence type="inferred from homology"/>
<dbReference type="GO" id="GO:0005840">
    <property type="term" value="C:ribosome"/>
    <property type="evidence" value="ECO:0007669"/>
    <property type="project" value="UniProtKB-KW"/>
</dbReference>
<evidence type="ECO:0000256" key="5">
    <source>
        <dbReference type="HAMAP-Rule" id="MF_00294"/>
    </source>
</evidence>
<dbReference type="GO" id="GO:0003735">
    <property type="term" value="F:structural constituent of ribosome"/>
    <property type="evidence" value="ECO:0007669"/>
    <property type="project" value="InterPro"/>
</dbReference>
<evidence type="ECO:0000256" key="3">
    <source>
        <dbReference type="ARBA" id="ARBA00023274"/>
    </source>
</evidence>
<keyword evidence="3 5" id="KW-0687">Ribonucleoprotein</keyword>
<dbReference type="GO" id="GO:0006412">
    <property type="term" value="P:translation"/>
    <property type="evidence" value="ECO:0007669"/>
    <property type="project" value="UniProtKB-UniRule"/>
</dbReference>
<dbReference type="STRING" id="1618583.US75_C0003G0033"/>
<dbReference type="Proteomes" id="UP000034096">
    <property type="component" value="Unassembled WGS sequence"/>
</dbReference>
<dbReference type="NCBIfam" id="NF001764">
    <property type="entry name" value="PRK00504.1"/>
    <property type="match status" value="1"/>
</dbReference>
<evidence type="ECO:0000256" key="2">
    <source>
        <dbReference type="ARBA" id="ARBA00022980"/>
    </source>
</evidence>
<dbReference type="Gene3D" id="2.20.28.120">
    <property type="entry name" value="Ribosomal protein L33"/>
    <property type="match status" value="1"/>
</dbReference>
<dbReference type="InterPro" id="IPR011332">
    <property type="entry name" value="Ribosomal_zn-bd"/>
</dbReference>
<dbReference type="InterPro" id="IPR038584">
    <property type="entry name" value="Ribosomal_bL33_sf"/>
</dbReference>
<name>A0A0G0LW12_9BACT</name>
<dbReference type="GO" id="GO:1990904">
    <property type="term" value="C:ribonucleoprotein complex"/>
    <property type="evidence" value="ECO:0007669"/>
    <property type="project" value="UniProtKB-KW"/>
</dbReference>
<sequence>MAKKGARELVGMICQTCKSQNYVTERNKVNMAEKSEKSAKLQIKKYCKRCKKHTLHKETSKLK</sequence>
<dbReference type="SUPFAM" id="SSF57829">
    <property type="entry name" value="Zn-binding ribosomal proteins"/>
    <property type="match status" value="1"/>
</dbReference>
<comment type="similarity">
    <text evidence="1 5">Belongs to the bacterial ribosomal protein bL33 family.</text>
</comment>
<reference evidence="6 7" key="1">
    <citation type="journal article" date="2015" name="Nature">
        <title>rRNA introns, odd ribosomes, and small enigmatic genomes across a large radiation of phyla.</title>
        <authorList>
            <person name="Brown C.T."/>
            <person name="Hug L.A."/>
            <person name="Thomas B.C."/>
            <person name="Sharon I."/>
            <person name="Castelle C.J."/>
            <person name="Singh A."/>
            <person name="Wilkins M.J."/>
            <person name="Williams K.H."/>
            <person name="Banfield J.F."/>
        </authorList>
    </citation>
    <scope>NUCLEOTIDE SEQUENCE [LARGE SCALE GENOMIC DNA]</scope>
</reference>
<dbReference type="GO" id="GO:0005737">
    <property type="term" value="C:cytoplasm"/>
    <property type="evidence" value="ECO:0007669"/>
    <property type="project" value="UniProtKB-ARBA"/>
</dbReference>
<dbReference type="NCBIfam" id="TIGR01023">
    <property type="entry name" value="rpmG_bact"/>
    <property type="match status" value="1"/>
</dbReference>
<accession>A0A0G0LW12</accession>
<dbReference type="Pfam" id="PF00471">
    <property type="entry name" value="Ribosomal_L33"/>
    <property type="match status" value="1"/>
</dbReference>
<protein>
    <recommendedName>
        <fullName evidence="4 5">Large ribosomal subunit protein bL33</fullName>
    </recommendedName>
</protein>
<dbReference type="HAMAP" id="MF_00294">
    <property type="entry name" value="Ribosomal_bL33"/>
    <property type="match status" value="1"/>
</dbReference>
<dbReference type="EMBL" id="LBUE01000003">
    <property type="protein sequence ID" value="KKQ56746.1"/>
    <property type="molecule type" value="Genomic_DNA"/>
</dbReference>
<dbReference type="AlphaFoldDB" id="A0A0G0LW12"/>
<comment type="caution">
    <text evidence="6">The sequence shown here is derived from an EMBL/GenBank/DDBJ whole genome shotgun (WGS) entry which is preliminary data.</text>
</comment>
<dbReference type="InterPro" id="IPR001705">
    <property type="entry name" value="Ribosomal_bL33"/>
</dbReference>
<evidence type="ECO:0000256" key="1">
    <source>
        <dbReference type="ARBA" id="ARBA00007596"/>
    </source>
</evidence>
<evidence type="ECO:0000313" key="7">
    <source>
        <dbReference type="Proteomes" id="UP000034096"/>
    </source>
</evidence>
<gene>
    <name evidence="5" type="primary">rpmG</name>
    <name evidence="6" type="ORF">US75_C0003G0033</name>
</gene>
<organism evidence="6 7">
    <name type="scientific">Candidatus Woesebacteria bacterium GW2011_GWC1_38_13</name>
    <dbReference type="NCBI Taxonomy" id="1618583"/>
    <lineage>
        <taxon>Bacteria</taxon>
        <taxon>Candidatus Woeseibacteriota</taxon>
    </lineage>
</organism>